<dbReference type="Pfam" id="PF01120">
    <property type="entry name" value="Alpha_L_fucos"/>
    <property type="match status" value="1"/>
</dbReference>
<comment type="similarity">
    <text evidence="1">Belongs to the glycosyl hydrolase 29 family.</text>
</comment>
<keyword evidence="5" id="KW-0326">Glycosidase</keyword>
<feature type="chain" id="PRO_5045293284" description="alpha-L-fucosidase" evidence="6">
    <location>
        <begin position="28"/>
        <end position="772"/>
    </location>
</feature>
<dbReference type="PROSITE" id="PS50231">
    <property type="entry name" value="RICIN_B_LECTIN"/>
    <property type="match status" value="2"/>
</dbReference>
<evidence type="ECO:0000313" key="9">
    <source>
        <dbReference type="Proteomes" id="UP001355653"/>
    </source>
</evidence>
<dbReference type="InterPro" id="IPR000933">
    <property type="entry name" value="Glyco_hydro_29"/>
</dbReference>
<evidence type="ECO:0000256" key="3">
    <source>
        <dbReference type="ARBA" id="ARBA00022729"/>
    </source>
</evidence>
<organism evidence="8 9">
    <name type="scientific">Paenibacillus chondroitinus</name>
    <dbReference type="NCBI Taxonomy" id="59842"/>
    <lineage>
        <taxon>Bacteria</taxon>
        <taxon>Bacillati</taxon>
        <taxon>Bacillota</taxon>
        <taxon>Bacilli</taxon>
        <taxon>Bacillales</taxon>
        <taxon>Paenibacillaceae</taxon>
        <taxon>Paenibacillus</taxon>
    </lineage>
</organism>
<dbReference type="Gene3D" id="2.80.10.50">
    <property type="match status" value="3"/>
</dbReference>
<dbReference type="Pfam" id="PF00754">
    <property type="entry name" value="F5_F8_type_C"/>
    <property type="match status" value="1"/>
</dbReference>
<evidence type="ECO:0000256" key="1">
    <source>
        <dbReference type="ARBA" id="ARBA00007951"/>
    </source>
</evidence>
<dbReference type="InterPro" id="IPR057739">
    <property type="entry name" value="Glyco_hydro_29_N"/>
</dbReference>
<comment type="caution">
    <text evidence="8">The sequence shown here is derived from an EMBL/GenBank/DDBJ whole genome shotgun (WGS) entry which is preliminary data.</text>
</comment>
<dbReference type="Proteomes" id="UP001355653">
    <property type="component" value="Unassembled WGS sequence"/>
</dbReference>
<dbReference type="RefSeq" id="WP_127449327.1">
    <property type="nucleotide sequence ID" value="NZ_JAROBY010000016.1"/>
</dbReference>
<reference evidence="8 9" key="1">
    <citation type="submission" date="2023-03" db="EMBL/GenBank/DDBJ databases">
        <title>Bacillus Genome Sequencing.</title>
        <authorList>
            <person name="Dunlap C."/>
        </authorList>
    </citation>
    <scope>NUCLEOTIDE SEQUENCE [LARGE SCALE GENOMIC DNA]</scope>
    <source>
        <strain evidence="8 9">NRS-1351</strain>
    </source>
</reference>
<sequence>MKRIKKAAICLGLVSALLAGSAASAFADTYTNQKNYVDLRFGMFIHYNMGTYHDKEWVMPGQNPLSFNPATVNTDQWADAAKSAKMKYAVLTAKHHDGFALWPTKYGAYNVMNSAYPHDIVKQYVDSMRSRGILPGLYYSIWDRQQQIEKDSVSRADIDFMKGQLTELLTNYGEIPVLVIDGWAWRMGHQQAPYQEIREHVKRLQPNILIVDHNGQTQLWEEDALYFEEPKNIWAPAGNTQVANQGNLLVSGGWFWHPGMTTRSSASVSDIVYGHLKVLEPLYTNFLLNVSPNPQGALDTNVVNRLAEIGTAWTPDASRPPLPPQPIIMEHPITANSAFSISGSANHVVDGNLDYNKGSYVETVWQSSASFPQTVTLDLGYTYANINLLNYLPSQNMAAGQITSYSLYASTNGTNFSFVKSGTWAGDKTMKQVTFPAQTARYMKLQVNSAAGGYAAASELSVGSYTSDIPTPTGIDTFDSNAVYRIVNTGSGKALGVGSSLNSGAAVTQRTSADAADQQWIIDDLGLGNYKLINKFSGLALDVNGGSAAEGAPIVQGTDTETSASLPGKNQQWKMADTGNGYFKIVNVNSDKVLANTNGSASDGNPADQRTFNGSRNQLWQVQKIADNYIPTSYYKIVNLKSNKALDISGESIVAGADAIQSGYSGKDSQLWKVESIDSGQYKITNKKSGYALDVYGGSPANDAKVIQFRYVGSRNQKWNIQFIGKGLYQITSVRSEKALEVKDGSVLDGGGIVQNPYTSSPDEQWAIVKVQ</sequence>
<dbReference type="InterPro" id="IPR035992">
    <property type="entry name" value="Ricin_B-like_lectins"/>
</dbReference>
<dbReference type="InterPro" id="IPR017853">
    <property type="entry name" value="GH"/>
</dbReference>
<dbReference type="EC" id="3.2.1.51" evidence="2"/>
<dbReference type="SMART" id="SM00458">
    <property type="entry name" value="RICIN"/>
    <property type="match status" value="2"/>
</dbReference>
<evidence type="ECO:0000256" key="6">
    <source>
        <dbReference type="SAM" id="SignalP"/>
    </source>
</evidence>
<name>A0ABU6DC26_9BACL</name>
<dbReference type="Gene3D" id="2.60.120.260">
    <property type="entry name" value="Galactose-binding domain-like"/>
    <property type="match status" value="1"/>
</dbReference>
<evidence type="ECO:0000256" key="2">
    <source>
        <dbReference type="ARBA" id="ARBA00012662"/>
    </source>
</evidence>
<dbReference type="SMART" id="SM00812">
    <property type="entry name" value="Alpha_L_fucos"/>
    <property type="match status" value="1"/>
</dbReference>
<dbReference type="InterPro" id="IPR000421">
    <property type="entry name" value="FA58C"/>
</dbReference>
<accession>A0ABU6DC26</accession>
<dbReference type="SUPFAM" id="SSF51445">
    <property type="entry name" value="(Trans)glycosidases"/>
    <property type="match status" value="1"/>
</dbReference>
<dbReference type="InterPro" id="IPR008979">
    <property type="entry name" value="Galactose-bd-like_sf"/>
</dbReference>
<keyword evidence="9" id="KW-1185">Reference proteome</keyword>
<dbReference type="InterPro" id="IPR000772">
    <property type="entry name" value="Ricin_B_lectin"/>
</dbReference>
<evidence type="ECO:0000259" key="7">
    <source>
        <dbReference type="PROSITE" id="PS50022"/>
    </source>
</evidence>
<dbReference type="PANTHER" id="PTHR10030:SF37">
    <property type="entry name" value="ALPHA-L-FUCOSIDASE-RELATED"/>
    <property type="match status" value="1"/>
</dbReference>
<feature type="domain" description="F5/8 type C" evidence="7">
    <location>
        <begin position="321"/>
        <end position="464"/>
    </location>
</feature>
<dbReference type="Pfam" id="PF14200">
    <property type="entry name" value="RicinB_lectin_2"/>
    <property type="match status" value="4"/>
</dbReference>
<dbReference type="PROSITE" id="PS50022">
    <property type="entry name" value="FA58C_3"/>
    <property type="match status" value="1"/>
</dbReference>
<evidence type="ECO:0000256" key="5">
    <source>
        <dbReference type="ARBA" id="ARBA00023295"/>
    </source>
</evidence>
<protein>
    <recommendedName>
        <fullName evidence="2">alpha-L-fucosidase</fullName>
        <ecNumber evidence="2">3.2.1.51</ecNumber>
    </recommendedName>
</protein>
<evidence type="ECO:0000313" key="8">
    <source>
        <dbReference type="EMBL" id="MEB4794466.1"/>
    </source>
</evidence>
<dbReference type="PANTHER" id="PTHR10030">
    <property type="entry name" value="ALPHA-L-FUCOSIDASE"/>
    <property type="match status" value="1"/>
</dbReference>
<evidence type="ECO:0000256" key="4">
    <source>
        <dbReference type="ARBA" id="ARBA00022801"/>
    </source>
</evidence>
<dbReference type="Gene3D" id="3.20.20.80">
    <property type="entry name" value="Glycosidases"/>
    <property type="match status" value="1"/>
</dbReference>
<dbReference type="SUPFAM" id="SSF49785">
    <property type="entry name" value="Galactose-binding domain-like"/>
    <property type="match status" value="1"/>
</dbReference>
<feature type="signal peptide" evidence="6">
    <location>
        <begin position="1"/>
        <end position="27"/>
    </location>
</feature>
<dbReference type="SUPFAM" id="SSF50370">
    <property type="entry name" value="Ricin B-like lectins"/>
    <property type="match status" value="2"/>
</dbReference>
<dbReference type="EMBL" id="JAROBY010000016">
    <property type="protein sequence ID" value="MEB4794466.1"/>
    <property type="molecule type" value="Genomic_DNA"/>
</dbReference>
<dbReference type="CDD" id="cd00161">
    <property type="entry name" value="beta-trefoil_Ricin-like"/>
    <property type="match status" value="3"/>
</dbReference>
<proteinExistence type="inferred from homology"/>
<keyword evidence="3 6" id="KW-0732">Signal</keyword>
<gene>
    <name evidence="8" type="ORF">P5G65_11200</name>
</gene>
<keyword evidence="4" id="KW-0378">Hydrolase</keyword>